<proteinExistence type="inferred from homology"/>
<dbReference type="Pfam" id="PF00400">
    <property type="entry name" value="WD40"/>
    <property type="match status" value="3"/>
</dbReference>
<dbReference type="PANTHER" id="PTHR19877:SF1">
    <property type="entry name" value="EUKARYOTIC TRANSLATION INITIATION FACTOR 3 SUBUNIT I"/>
    <property type="match status" value="1"/>
</dbReference>
<evidence type="ECO:0000313" key="6">
    <source>
        <dbReference type="EMBL" id="CAG1864292.1"/>
    </source>
</evidence>
<dbReference type="EMBL" id="HG996475">
    <property type="protein sequence ID" value="CAG1864292.1"/>
    <property type="molecule type" value="Genomic_DNA"/>
</dbReference>
<organism evidence="6">
    <name type="scientific">Musa acuminata subsp. malaccensis</name>
    <name type="common">Wild banana</name>
    <name type="synonym">Musa malaccensis</name>
    <dbReference type="NCBI Taxonomy" id="214687"/>
    <lineage>
        <taxon>Eukaryota</taxon>
        <taxon>Viridiplantae</taxon>
        <taxon>Streptophyta</taxon>
        <taxon>Embryophyta</taxon>
        <taxon>Tracheophyta</taxon>
        <taxon>Spermatophyta</taxon>
        <taxon>Magnoliopsida</taxon>
        <taxon>Liliopsida</taxon>
        <taxon>Zingiberales</taxon>
        <taxon>Musaceae</taxon>
        <taxon>Musa</taxon>
    </lineage>
</organism>
<dbReference type="InterPro" id="IPR036322">
    <property type="entry name" value="WD40_repeat_dom_sf"/>
</dbReference>
<evidence type="ECO:0000256" key="3">
    <source>
        <dbReference type="ARBA" id="ARBA00038394"/>
    </source>
</evidence>
<evidence type="ECO:0000256" key="5">
    <source>
        <dbReference type="PROSITE-ProRule" id="PRU00221"/>
    </source>
</evidence>
<dbReference type="PROSITE" id="PS50294">
    <property type="entry name" value="WD_REPEATS_REGION"/>
    <property type="match status" value="2"/>
</dbReference>
<dbReference type="PROSITE" id="PS00678">
    <property type="entry name" value="WD_REPEATS_1"/>
    <property type="match status" value="2"/>
</dbReference>
<dbReference type="AlphaFoldDB" id="A0A8D7BBU3"/>
<keyword evidence="2" id="KW-0677">Repeat</keyword>
<dbReference type="SUPFAM" id="SSF50978">
    <property type="entry name" value="WD40 repeat-like"/>
    <property type="match status" value="1"/>
</dbReference>
<comment type="similarity">
    <text evidence="3">Belongs to the WD repeat STRAP family.</text>
</comment>
<dbReference type="InterPro" id="IPR019775">
    <property type="entry name" value="WD40_repeat_CS"/>
</dbReference>
<feature type="repeat" description="WD" evidence="5">
    <location>
        <begin position="132"/>
        <end position="173"/>
    </location>
</feature>
<dbReference type="PANTHER" id="PTHR19877">
    <property type="entry name" value="EUKARYOTIC TRANSLATION INITIATION FACTOR 3 SUBUNIT I"/>
    <property type="match status" value="1"/>
</dbReference>
<dbReference type="Gene3D" id="2.130.10.10">
    <property type="entry name" value="YVTN repeat-like/Quinoprotein amine dehydrogenase"/>
    <property type="match status" value="1"/>
</dbReference>
<reference evidence="6" key="1">
    <citation type="submission" date="2021-03" db="EMBL/GenBank/DDBJ databases">
        <authorList>
            <consortium name="Genoscope - CEA"/>
            <person name="William W."/>
        </authorList>
    </citation>
    <scope>NUCLEOTIDE SEQUENCE</scope>
    <source>
        <strain evidence="6">Doubled-haploid Pahang</strain>
    </source>
</reference>
<sequence>MLFVYFSRREICSSPVPRTDHTPTVWFADNGERLGTYRGHNGAVWCCDVSRDSMRLITGSADQTVKLWNVQTGTQLFSFNFDCPAKSVDFSVADKLAVITIDPFMGLPSTIQKIFRRKQRKKDQDLESVLTIKGPQGPINRAVWGPLNKTIISAGEDAVIRVWDTETGQFLKESDKETGHQKTISSLSKSADGSHFLTGSLDKSAKNSDTCQNICDGACLLLVIVIKLCFHFLLEDTFYSCIASVFLTDLPKKKVVIGGVGGGQEAVHVTTTDHRAGKFEAKFFHKILQEEIGA</sequence>
<protein>
    <recommendedName>
        <fullName evidence="4">Serine-threonine kinase receptor-associated protein</fullName>
    </recommendedName>
</protein>
<dbReference type="InterPro" id="IPR015943">
    <property type="entry name" value="WD40/YVTN_repeat-like_dom_sf"/>
</dbReference>
<evidence type="ECO:0000256" key="4">
    <source>
        <dbReference type="ARBA" id="ARBA00040390"/>
    </source>
</evidence>
<accession>A0A8D7BBU3</accession>
<dbReference type="SMART" id="SM00320">
    <property type="entry name" value="WD40"/>
    <property type="match status" value="3"/>
</dbReference>
<feature type="repeat" description="WD" evidence="5">
    <location>
        <begin position="37"/>
        <end position="78"/>
    </location>
</feature>
<gene>
    <name evidence="6" type="ORF">GSMUA_13350.1</name>
</gene>
<evidence type="ECO:0000256" key="1">
    <source>
        <dbReference type="ARBA" id="ARBA00022574"/>
    </source>
</evidence>
<dbReference type="PROSITE" id="PS50082">
    <property type="entry name" value="WD_REPEATS_2"/>
    <property type="match status" value="2"/>
</dbReference>
<dbReference type="InterPro" id="IPR001680">
    <property type="entry name" value="WD40_rpt"/>
</dbReference>
<keyword evidence="1 5" id="KW-0853">WD repeat</keyword>
<evidence type="ECO:0000256" key="2">
    <source>
        <dbReference type="ARBA" id="ARBA00022737"/>
    </source>
</evidence>
<name>A0A8D7BBU3_MUSAM</name>